<dbReference type="EC" id="2.7.13.3" evidence="2"/>
<keyword evidence="5" id="KW-0418">Kinase</keyword>
<dbReference type="PROSITE" id="PS50109">
    <property type="entry name" value="HIS_KIN"/>
    <property type="match status" value="1"/>
</dbReference>
<dbReference type="PANTHER" id="PTHR43547">
    <property type="entry name" value="TWO-COMPONENT HISTIDINE KINASE"/>
    <property type="match status" value="1"/>
</dbReference>
<comment type="catalytic activity">
    <reaction evidence="1">
        <text>ATP + protein L-histidine = ADP + protein N-phospho-L-histidine.</text>
        <dbReference type="EC" id="2.7.13.3"/>
    </reaction>
</comment>
<dbReference type="PANTHER" id="PTHR43547:SF2">
    <property type="entry name" value="HYBRID SIGNAL TRANSDUCTION HISTIDINE KINASE C"/>
    <property type="match status" value="1"/>
</dbReference>
<dbReference type="PRINTS" id="PR00344">
    <property type="entry name" value="BCTRLSENSOR"/>
</dbReference>
<name>A0A5R8KAR1_9BACT</name>
<dbReference type="Pfam" id="PF02518">
    <property type="entry name" value="HATPase_c"/>
    <property type="match status" value="1"/>
</dbReference>
<dbReference type="Gene3D" id="3.30.565.10">
    <property type="entry name" value="Histidine kinase-like ATPase, C-terminal domain"/>
    <property type="match status" value="1"/>
</dbReference>
<keyword evidence="6" id="KW-1185">Reference proteome</keyword>
<evidence type="ECO:0000313" key="6">
    <source>
        <dbReference type="Proteomes" id="UP000306196"/>
    </source>
</evidence>
<dbReference type="SUPFAM" id="SSF55874">
    <property type="entry name" value="ATPase domain of HSP90 chaperone/DNA topoisomerase II/histidine kinase"/>
    <property type="match status" value="1"/>
</dbReference>
<keyword evidence="3" id="KW-0597">Phosphoprotein</keyword>
<dbReference type="InterPro" id="IPR005467">
    <property type="entry name" value="His_kinase_dom"/>
</dbReference>
<dbReference type="EMBL" id="VAUV01000013">
    <property type="protein sequence ID" value="TLD69386.1"/>
    <property type="molecule type" value="Genomic_DNA"/>
</dbReference>
<feature type="domain" description="Histidine kinase" evidence="4">
    <location>
        <begin position="165"/>
        <end position="376"/>
    </location>
</feature>
<dbReference type="InterPro" id="IPR004358">
    <property type="entry name" value="Sig_transdc_His_kin-like_C"/>
</dbReference>
<evidence type="ECO:0000256" key="2">
    <source>
        <dbReference type="ARBA" id="ARBA00012438"/>
    </source>
</evidence>
<dbReference type="RefSeq" id="WP_138087529.1">
    <property type="nucleotide sequence ID" value="NZ_VAUV01000013.1"/>
</dbReference>
<sequence length="380" mass="41487">MLHVFLTNQRAELIERCRAKVAKRASPEATADEMDHGVPFFLDQLIKTLKVEQTDKPMESRKVSGASGGGKPALSELSEVAAQHGRELLRRGFTVEQVVHDYGDLCQSITDLAFEVDEPVEVDEFRTLNRCLDNAIAMAVTEFNYQRDFVMADKHIQTLNVQIGFFTHELRNLLNTATLALFAIKDGNLSLSGATGSVLNRSLVGMGSLIDRSLTDVRLIAGLPVRNALFALSDFIGEIKLSAALEAKVKECVLTVSAVDLRLALDADRDLLLSAVGNLLQNAFKFTHRGTEVILNAYSVGDRILIDVEDHGDGLPPGEAETMFEPFTQGGKDKSGMGLGLSIARRGVEANDGILSVRNKPDEQGCVFTIDLPRHAMPLN</sequence>
<dbReference type="InterPro" id="IPR003594">
    <property type="entry name" value="HATPase_dom"/>
</dbReference>
<dbReference type="OrthoDB" id="9792686at2"/>
<protein>
    <recommendedName>
        <fullName evidence="2">histidine kinase</fullName>
        <ecNumber evidence="2">2.7.13.3</ecNumber>
    </recommendedName>
</protein>
<comment type="caution">
    <text evidence="5">The sequence shown here is derived from an EMBL/GenBank/DDBJ whole genome shotgun (WGS) entry which is preliminary data.</text>
</comment>
<dbReference type="InterPro" id="IPR036890">
    <property type="entry name" value="HATPase_C_sf"/>
</dbReference>
<dbReference type="AlphaFoldDB" id="A0A5R8KAR1"/>
<evidence type="ECO:0000256" key="3">
    <source>
        <dbReference type="ARBA" id="ARBA00022553"/>
    </source>
</evidence>
<evidence type="ECO:0000259" key="4">
    <source>
        <dbReference type="PROSITE" id="PS50109"/>
    </source>
</evidence>
<evidence type="ECO:0000313" key="5">
    <source>
        <dbReference type="EMBL" id="TLD69386.1"/>
    </source>
</evidence>
<dbReference type="GO" id="GO:0000155">
    <property type="term" value="F:phosphorelay sensor kinase activity"/>
    <property type="evidence" value="ECO:0007669"/>
    <property type="project" value="TreeGrafter"/>
</dbReference>
<dbReference type="SMART" id="SM00387">
    <property type="entry name" value="HATPase_c"/>
    <property type="match status" value="1"/>
</dbReference>
<evidence type="ECO:0000256" key="1">
    <source>
        <dbReference type="ARBA" id="ARBA00000085"/>
    </source>
</evidence>
<gene>
    <name evidence="5" type="ORF">FEM03_17210</name>
</gene>
<accession>A0A5R8KAR1</accession>
<reference evidence="5 6" key="1">
    <citation type="submission" date="2019-05" db="EMBL/GenBank/DDBJ databases">
        <title>Verrucobacter flavum gen. nov., sp. nov. a new member of the family Verrucomicrobiaceae.</title>
        <authorList>
            <person name="Szuroczki S."/>
            <person name="Abbaszade G."/>
            <person name="Szabo A."/>
            <person name="Felfoldi T."/>
            <person name="Schumann P."/>
            <person name="Boka K."/>
            <person name="Keki Z."/>
            <person name="Toumi M."/>
            <person name="Toth E."/>
        </authorList>
    </citation>
    <scope>NUCLEOTIDE SEQUENCE [LARGE SCALE GENOMIC DNA]</scope>
    <source>
        <strain evidence="5 6">MG-N-17</strain>
    </source>
</reference>
<dbReference type="Proteomes" id="UP000306196">
    <property type="component" value="Unassembled WGS sequence"/>
</dbReference>
<proteinExistence type="predicted"/>
<keyword evidence="5" id="KW-0808">Transferase</keyword>
<organism evidence="5 6">
    <name type="scientific">Phragmitibacter flavus</name>
    <dbReference type="NCBI Taxonomy" id="2576071"/>
    <lineage>
        <taxon>Bacteria</taxon>
        <taxon>Pseudomonadati</taxon>
        <taxon>Verrucomicrobiota</taxon>
        <taxon>Verrucomicrobiia</taxon>
        <taxon>Verrucomicrobiales</taxon>
        <taxon>Verrucomicrobiaceae</taxon>
        <taxon>Phragmitibacter</taxon>
    </lineage>
</organism>